<dbReference type="Proteomes" id="UP000033033">
    <property type="component" value="Chromosome"/>
</dbReference>
<feature type="compositionally biased region" description="Polar residues" evidence="1">
    <location>
        <begin position="23"/>
        <end position="40"/>
    </location>
</feature>
<sequence>MCKEQLTQRPKREYAQAGGPHSTADSEQQPAKSQATSGNYGKQKAMVEILEYFLSNADIISNRTVIKIDISE</sequence>
<feature type="region of interest" description="Disordered" evidence="1">
    <location>
        <begin position="1"/>
        <end position="40"/>
    </location>
</feature>
<dbReference type="RefSeq" id="WP_048156266.1">
    <property type="nucleotide sequence ID" value="NZ_CP009528.1"/>
</dbReference>
<protein>
    <submittedName>
        <fullName evidence="2">Uncharacterized protein</fullName>
    </submittedName>
</protein>
<proteinExistence type="predicted"/>
<dbReference type="KEGG" id="mby:MSBRM_3009"/>
<evidence type="ECO:0000313" key="2">
    <source>
        <dbReference type="EMBL" id="AKB56007.1"/>
    </source>
</evidence>
<gene>
    <name evidence="2" type="ORF">MSBRM_3009</name>
</gene>
<dbReference type="PATRIC" id="fig|1434108.4.peg.3830"/>
<accession>A0A0E3QYR8</accession>
<dbReference type="GeneID" id="24846331"/>
<name>A0A0E3QYR8_METBA</name>
<dbReference type="AlphaFoldDB" id="A0A0E3QYR8"/>
<organism evidence="2 3">
    <name type="scientific">Methanosarcina barkeri MS</name>
    <dbReference type="NCBI Taxonomy" id="1434108"/>
    <lineage>
        <taxon>Archaea</taxon>
        <taxon>Methanobacteriati</taxon>
        <taxon>Methanobacteriota</taxon>
        <taxon>Stenosarchaea group</taxon>
        <taxon>Methanomicrobia</taxon>
        <taxon>Methanosarcinales</taxon>
        <taxon>Methanosarcinaceae</taxon>
        <taxon>Methanosarcina</taxon>
    </lineage>
</organism>
<dbReference type="EMBL" id="CP009528">
    <property type="protein sequence ID" value="AKB56007.1"/>
    <property type="molecule type" value="Genomic_DNA"/>
</dbReference>
<keyword evidence="3" id="KW-1185">Reference proteome</keyword>
<evidence type="ECO:0000256" key="1">
    <source>
        <dbReference type="SAM" id="MobiDB-lite"/>
    </source>
</evidence>
<dbReference type="HOGENOM" id="CLU_2712787_0_0_2"/>
<evidence type="ECO:0000313" key="3">
    <source>
        <dbReference type="Proteomes" id="UP000033033"/>
    </source>
</evidence>
<reference evidence="2 3" key="1">
    <citation type="submission" date="2014-07" db="EMBL/GenBank/DDBJ databases">
        <title>Methanogenic archaea and the global carbon cycle.</title>
        <authorList>
            <person name="Henriksen J.R."/>
            <person name="Luke J."/>
            <person name="Reinhart S."/>
            <person name="Benedict M.N."/>
            <person name="Youngblut N.D."/>
            <person name="Metcalf M.E."/>
            <person name="Whitaker R.J."/>
            <person name="Metcalf W.W."/>
        </authorList>
    </citation>
    <scope>NUCLEOTIDE SEQUENCE [LARGE SCALE GENOMIC DNA]</scope>
    <source>
        <strain evidence="2 3">MS</strain>
    </source>
</reference>